<evidence type="ECO:0000313" key="2">
    <source>
        <dbReference type="Proteomes" id="UP001320706"/>
    </source>
</evidence>
<sequence>MAGMLSVQDIMMLAGVAWTVGRAFTGGKKGAPAEFLEVKRQAEGLGKSLDLLADVLTSDGDVLAKADEKLQEGVGTILDSAATTLRDLESLIERYTILSKVRTSSGFFVEKSWRDTVLANYKTIMWTTEKGDINALRQMLKMHADTILLTMQALQSKSMARLERTVLPMADKVDDIHSTVNGPLTEKVDDVHRVIMSLVNSTPSVRPLELEGAPNRPAITNPTEQRYLLTPPITSQSSPEDFRIPPDTSGRSDSAEMANFLPSRSLRTSEPSSEWSTRSSRGSVPLTESSYASRSSRGSMPLTESSYASARSSRATQSPPPSTPTSPFTFGRRKTSERSPQLGSLPFEAPLGGNNPLPVSAFENTDELRQYLPEPAESHYTKHEQAIVESPIASPESDESLPPLMREDSETLPPPALGFSPPLPQRWQTTSSSASSPTIRAQQASSPATSPTITSNPLFSAISAPIILSVPATPQSIVHKSVSNPNPIPPSRSTSPTTFRTHARMRSNTTTSSNNDATILKAQQQAFEKQLFRNSAKLFDGLGTLVEYTQVNPDQTDARYATELVSAATSCRICVVRRRENLPHGSGATFATSIWAFADDNSVRLQHKLSEHNDTIPFASVFQPEKVSVDGDISLVYHGPVFGTKPEREVKTGWVNYILSTAAAAEGLQSAVFGRGLVACFCTEKTTVLHEGLLAPFSLQEQMAGIETLRLFEEDGLAYPGAAGGVLALMHLSASYGDGWVRWWINDCSDGGGMRVKSEAWRSVRVKGVQVQVIKVKEVRELRGLGRRDSVAATPGPAWKASESKIGGMRIEFGSEEEKKRFLITVNQIQERMVVLPPVPS</sequence>
<keyword evidence="2" id="KW-1185">Reference proteome</keyword>
<name>A0ACC3SAS2_9PEZI</name>
<evidence type="ECO:0000313" key="1">
    <source>
        <dbReference type="EMBL" id="KAK8205539.1"/>
    </source>
</evidence>
<reference evidence="1" key="1">
    <citation type="submission" date="2024-02" db="EMBL/GenBank/DDBJ databases">
        <title>Metagenome Assembled Genome of Zalaria obscura JY119.</title>
        <authorList>
            <person name="Vighnesh L."/>
            <person name="Jagadeeshwari U."/>
            <person name="Venkata Ramana C."/>
            <person name="Sasikala C."/>
        </authorList>
    </citation>
    <scope>NUCLEOTIDE SEQUENCE</scope>
    <source>
        <strain evidence="1">JY119</strain>
    </source>
</reference>
<proteinExistence type="predicted"/>
<comment type="caution">
    <text evidence="1">The sequence shown here is derived from an EMBL/GenBank/DDBJ whole genome shotgun (WGS) entry which is preliminary data.</text>
</comment>
<organism evidence="1 2">
    <name type="scientific">Zalaria obscura</name>
    <dbReference type="NCBI Taxonomy" id="2024903"/>
    <lineage>
        <taxon>Eukaryota</taxon>
        <taxon>Fungi</taxon>
        <taxon>Dikarya</taxon>
        <taxon>Ascomycota</taxon>
        <taxon>Pezizomycotina</taxon>
        <taxon>Dothideomycetes</taxon>
        <taxon>Dothideomycetidae</taxon>
        <taxon>Dothideales</taxon>
        <taxon>Zalariaceae</taxon>
        <taxon>Zalaria</taxon>
    </lineage>
</organism>
<dbReference type="Proteomes" id="UP001320706">
    <property type="component" value="Unassembled WGS sequence"/>
</dbReference>
<accession>A0ACC3SAS2</accession>
<protein>
    <submittedName>
        <fullName evidence="1">Uncharacterized protein</fullName>
    </submittedName>
</protein>
<dbReference type="EMBL" id="JAMKPW020000024">
    <property type="protein sequence ID" value="KAK8205539.1"/>
    <property type="molecule type" value="Genomic_DNA"/>
</dbReference>
<gene>
    <name evidence="1" type="ORF">M8818_004909</name>
</gene>